<feature type="domain" description="Magnesium chelatase ChlI-like catalytic" evidence="2">
    <location>
        <begin position="18"/>
        <end position="70"/>
    </location>
</feature>
<gene>
    <name evidence="3" type="ORF">GCM10008919_01340</name>
</gene>
<dbReference type="Pfam" id="PF01078">
    <property type="entry name" value="Mg_chelatase"/>
    <property type="match status" value="1"/>
</dbReference>
<keyword evidence="1" id="KW-1133">Transmembrane helix</keyword>
<evidence type="ECO:0000259" key="2">
    <source>
        <dbReference type="Pfam" id="PF01078"/>
    </source>
</evidence>
<evidence type="ECO:0000256" key="1">
    <source>
        <dbReference type="SAM" id="Phobius"/>
    </source>
</evidence>
<dbReference type="Proteomes" id="UP001500399">
    <property type="component" value="Unassembled WGS sequence"/>
</dbReference>
<keyword evidence="1" id="KW-0472">Membrane</keyword>
<protein>
    <recommendedName>
        <fullName evidence="2">Magnesium chelatase ChlI-like catalytic domain-containing protein</fullName>
    </recommendedName>
</protein>
<accession>A0ABN0SV11</accession>
<sequence>MSYIAGIFVIGSMIGAVILFLYGLVTDPSKKTLEMLGEPIEDRQITVSRVNTALTFPSSIILVALMNDVTSITIQCGGMQEVA</sequence>
<keyword evidence="1" id="KW-0812">Transmembrane</keyword>
<organism evidence="3 4">
    <name type="scientific">Selenomonas dianae</name>
    <dbReference type="NCBI Taxonomy" id="135079"/>
    <lineage>
        <taxon>Bacteria</taxon>
        <taxon>Bacillati</taxon>
        <taxon>Bacillota</taxon>
        <taxon>Negativicutes</taxon>
        <taxon>Selenomonadales</taxon>
        <taxon>Selenomonadaceae</taxon>
        <taxon>Selenomonas</taxon>
    </lineage>
</organism>
<dbReference type="InterPro" id="IPR000523">
    <property type="entry name" value="Mg_chelatse_chII-like_cat_dom"/>
</dbReference>
<evidence type="ECO:0000313" key="4">
    <source>
        <dbReference type="Proteomes" id="UP001500399"/>
    </source>
</evidence>
<dbReference type="EMBL" id="BAAACR010000001">
    <property type="protein sequence ID" value="GAA0201705.1"/>
    <property type="molecule type" value="Genomic_DNA"/>
</dbReference>
<keyword evidence="4" id="KW-1185">Reference proteome</keyword>
<feature type="transmembrane region" description="Helical" evidence="1">
    <location>
        <begin position="6"/>
        <end position="25"/>
    </location>
</feature>
<comment type="caution">
    <text evidence="3">The sequence shown here is derived from an EMBL/GenBank/DDBJ whole genome shotgun (WGS) entry which is preliminary data.</text>
</comment>
<name>A0ABN0SV11_9FIRM</name>
<proteinExistence type="predicted"/>
<reference evidence="3 4" key="1">
    <citation type="journal article" date="2019" name="Int. J. Syst. Evol. Microbiol.">
        <title>The Global Catalogue of Microorganisms (GCM) 10K type strain sequencing project: providing services to taxonomists for standard genome sequencing and annotation.</title>
        <authorList>
            <consortium name="The Broad Institute Genomics Platform"/>
            <consortium name="The Broad Institute Genome Sequencing Center for Infectious Disease"/>
            <person name="Wu L."/>
            <person name="Ma J."/>
        </authorList>
    </citation>
    <scope>NUCLEOTIDE SEQUENCE [LARGE SCALE GENOMIC DNA]</scope>
    <source>
        <strain evidence="3 4">JCM 8542</strain>
    </source>
</reference>
<evidence type="ECO:0000313" key="3">
    <source>
        <dbReference type="EMBL" id="GAA0201705.1"/>
    </source>
</evidence>